<organism evidence="2 3">
    <name type="scientific">Candidatus Nitrospira kreftii</name>
    <dbReference type="NCBI Taxonomy" id="2652173"/>
    <lineage>
        <taxon>Bacteria</taxon>
        <taxon>Pseudomonadati</taxon>
        <taxon>Nitrospirota</taxon>
        <taxon>Nitrospiria</taxon>
        <taxon>Nitrospirales</taxon>
        <taxon>Nitrospiraceae</taxon>
        <taxon>Nitrospira</taxon>
    </lineage>
</organism>
<evidence type="ECO:0000313" key="3">
    <source>
        <dbReference type="Proteomes" id="UP000593737"/>
    </source>
</evidence>
<evidence type="ECO:0000313" key="2">
    <source>
        <dbReference type="EMBL" id="QPD04755.1"/>
    </source>
</evidence>
<keyword evidence="1" id="KW-0732">Signal</keyword>
<evidence type="ECO:0000256" key="1">
    <source>
        <dbReference type="SAM" id="SignalP"/>
    </source>
</evidence>
<dbReference type="EMBL" id="CP047423">
    <property type="protein sequence ID" value="QPD04755.1"/>
    <property type="molecule type" value="Genomic_DNA"/>
</dbReference>
<reference evidence="2 3" key="1">
    <citation type="journal article" date="2020" name="ISME J.">
        <title>Enrichment and physiological characterization of a novel comammox Nitrospira indicates ammonium inhibition of complete nitrification.</title>
        <authorList>
            <person name="Sakoula D."/>
            <person name="Koch H."/>
            <person name="Frank J."/>
            <person name="Jetten M.S.M."/>
            <person name="van Kessel M.A.H.J."/>
            <person name="Lucker S."/>
        </authorList>
    </citation>
    <scope>NUCLEOTIDE SEQUENCE [LARGE SCALE GENOMIC DNA]</scope>
    <source>
        <strain evidence="2">Comreactor17</strain>
    </source>
</reference>
<feature type="chain" id="PRO_5032357252" description="Lipoprotein" evidence="1">
    <location>
        <begin position="20"/>
        <end position="152"/>
    </location>
</feature>
<dbReference type="Proteomes" id="UP000593737">
    <property type="component" value="Chromosome"/>
</dbReference>
<evidence type="ECO:0008006" key="4">
    <source>
        <dbReference type="Google" id="ProtNLM"/>
    </source>
</evidence>
<dbReference type="KEGG" id="nkf:Nkreftii_002529"/>
<name>A0A7S8J088_9BACT</name>
<accession>A0A7S8J088</accession>
<sequence>MLRSLFIVFGVLLASPVHAASPLAAQVCSLLTVPTLSTLQSSKGTGEGCAWQWPDAQALSVYVHIQQQDETVDAMKQIMEANLQNPVFKKAPFPVCTGGDMVVGDFKNGRGPGGVGYTKCSGFVLTFGFQGTEAHKYLPIVAKKLTGTTFSR</sequence>
<protein>
    <recommendedName>
        <fullName evidence="4">Lipoprotein</fullName>
    </recommendedName>
</protein>
<proteinExistence type="predicted"/>
<gene>
    <name evidence="2" type="ORF">Nkreftii_002529</name>
</gene>
<feature type="signal peptide" evidence="1">
    <location>
        <begin position="1"/>
        <end position="19"/>
    </location>
</feature>
<dbReference type="AlphaFoldDB" id="A0A7S8J088"/>